<accession>A0A7J6MUU1</accession>
<gene>
    <name evidence="2" type="ORF">FOL47_007840</name>
</gene>
<dbReference type="EMBL" id="JAAPAO010000048">
    <property type="protein sequence ID" value="KAF4675382.1"/>
    <property type="molecule type" value="Genomic_DNA"/>
</dbReference>
<evidence type="ECO:0000256" key="1">
    <source>
        <dbReference type="SAM" id="MobiDB-lite"/>
    </source>
</evidence>
<dbReference type="PANTHER" id="PTHR38899:SF1">
    <property type="entry name" value="PROTEIN KINASE"/>
    <property type="match status" value="1"/>
</dbReference>
<sequence>MSPQLKSTTSTLLLDHQQQQQQLHPADNSPTSSCYSPCYCQTPTSTGDSLDDGSINGHSMVILDWDDTIVPTQALISHGGKLSLSSAYTSVVEAFLSLLLELTNGNVCILSSSTEGWVKESCKIYLPRLLPVLSNIKVIHTPKQHLQRGIKQKEASAVKIASEWYSHLPKGNEGSPSSQVLLIGNQIGDISPSKMISSLLPNTSVKTCLLKTHPSVQDIQRQLTYLYYSLISILTDDGNHLDYSVADASSEAILDLYAADIDNRYTITVTRREIQECDDDISCEGRQKSQHNNNSNRFVLTTA</sequence>
<dbReference type="Proteomes" id="UP000591131">
    <property type="component" value="Unassembled WGS sequence"/>
</dbReference>
<protein>
    <submittedName>
        <fullName evidence="2">Uncharacterized protein</fullName>
    </submittedName>
</protein>
<evidence type="ECO:0000313" key="3">
    <source>
        <dbReference type="Proteomes" id="UP000591131"/>
    </source>
</evidence>
<reference evidence="2 3" key="1">
    <citation type="submission" date="2020-04" db="EMBL/GenBank/DDBJ databases">
        <title>Perkinsus chesapeaki whole genome sequence.</title>
        <authorList>
            <person name="Bogema D.R."/>
        </authorList>
    </citation>
    <scope>NUCLEOTIDE SEQUENCE [LARGE SCALE GENOMIC DNA]</scope>
    <source>
        <strain evidence="2">ATCC PRA-425</strain>
    </source>
</reference>
<keyword evidence="3" id="KW-1185">Reference proteome</keyword>
<feature type="compositionally biased region" description="Polar residues" evidence="1">
    <location>
        <begin position="290"/>
        <end position="303"/>
    </location>
</feature>
<feature type="region of interest" description="Disordered" evidence="1">
    <location>
        <begin position="284"/>
        <end position="303"/>
    </location>
</feature>
<proteinExistence type="predicted"/>
<evidence type="ECO:0000313" key="2">
    <source>
        <dbReference type="EMBL" id="KAF4675382.1"/>
    </source>
</evidence>
<dbReference type="OrthoDB" id="443932at2759"/>
<name>A0A7J6MUU1_PERCH</name>
<organism evidence="2 3">
    <name type="scientific">Perkinsus chesapeaki</name>
    <name type="common">Clam parasite</name>
    <name type="synonym">Perkinsus andrewsi</name>
    <dbReference type="NCBI Taxonomy" id="330153"/>
    <lineage>
        <taxon>Eukaryota</taxon>
        <taxon>Sar</taxon>
        <taxon>Alveolata</taxon>
        <taxon>Perkinsozoa</taxon>
        <taxon>Perkinsea</taxon>
        <taxon>Perkinsida</taxon>
        <taxon>Perkinsidae</taxon>
        <taxon>Perkinsus</taxon>
    </lineage>
</organism>
<dbReference type="PANTHER" id="PTHR38899">
    <property type="entry name" value="DOMAIN OOKINETE PROTEIN, PUTATIVE-RELATED"/>
    <property type="match status" value="1"/>
</dbReference>
<comment type="caution">
    <text evidence="2">The sequence shown here is derived from an EMBL/GenBank/DDBJ whole genome shotgun (WGS) entry which is preliminary data.</text>
</comment>
<dbReference type="AlphaFoldDB" id="A0A7J6MUU1"/>